<gene>
    <name evidence="1" type="ORF">IMZ38_04230</name>
</gene>
<reference evidence="1 2" key="1">
    <citation type="submission" date="2020-10" db="EMBL/GenBank/DDBJ databases">
        <title>Complete genome sequence of Thermosphaera aggregans strain 3507.</title>
        <authorList>
            <person name="Zayulina K.S."/>
            <person name="Elcheninov A.G."/>
            <person name="Toshchakov S.V."/>
            <person name="Kublanov I.V."/>
            <person name="Kochetkova T.V."/>
        </authorList>
    </citation>
    <scope>NUCLEOTIDE SEQUENCE [LARGE SCALE GENOMIC DNA]</scope>
    <source>
        <strain evidence="1 2">3507</strain>
    </source>
</reference>
<accession>A0A7M1UNM1</accession>
<dbReference type="OrthoDB" id="28313at2157"/>
<keyword evidence="1" id="KW-0378">Hydrolase</keyword>
<dbReference type="Gene3D" id="3.60.15.10">
    <property type="entry name" value="Ribonuclease Z/Hydroxyacylglutathione hydrolase-like"/>
    <property type="match status" value="1"/>
</dbReference>
<sequence length="213" mass="23979">MKVTWHGHACVSLELSNGYTIVFDPHDGGSIGLEKPNVKADLVLVSHEHFDHNAVEVVKKDKTRVFKEFVGEAVVDNVHVKGFESFHDKAGGKRRGRNTIYMVDVEGRRVSHMGDLGDKPSSEVVSKLRGVDLLIIPVGGFYTIEPHEAWEVAESVEPRNILPIHYWVKGLNLPIKPVDEFLKHVRGFNIVRLDSRSFTLESYEKSVLLPKYG</sequence>
<dbReference type="InterPro" id="IPR036866">
    <property type="entry name" value="RibonucZ/Hydroxyglut_hydro"/>
</dbReference>
<dbReference type="Proteomes" id="UP000593766">
    <property type="component" value="Chromosome"/>
</dbReference>
<dbReference type="AlphaFoldDB" id="A0A7M1UNM1"/>
<dbReference type="GO" id="GO:0016787">
    <property type="term" value="F:hydrolase activity"/>
    <property type="evidence" value="ECO:0007669"/>
    <property type="project" value="UniProtKB-KW"/>
</dbReference>
<dbReference type="SUPFAM" id="SSF56281">
    <property type="entry name" value="Metallo-hydrolase/oxidoreductase"/>
    <property type="match status" value="1"/>
</dbReference>
<dbReference type="RefSeq" id="WP_193435672.1">
    <property type="nucleotide sequence ID" value="NZ_CP063144.1"/>
</dbReference>
<keyword evidence="2" id="KW-1185">Reference proteome</keyword>
<dbReference type="EMBL" id="CP063144">
    <property type="protein sequence ID" value="QOR93865.1"/>
    <property type="molecule type" value="Genomic_DNA"/>
</dbReference>
<dbReference type="Pfam" id="PF13483">
    <property type="entry name" value="Lactamase_B_3"/>
    <property type="match status" value="1"/>
</dbReference>
<name>A0A7M1UNM1_9CREN</name>
<proteinExistence type="predicted"/>
<protein>
    <submittedName>
        <fullName evidence="1">MBL fold metallo-hydrolase</fullName>
    </submittedName>
</protein>
<dbReference type="KEGG" id="tcs:IMZ38_04230"/>
<evidence type="ECO:0000313" key="2">
    <source>
        <dbReference type="Proteomes" id="UP000593766"/>
    </source>
</evidence>
<evidence type="ECO:0000313" key="1">
    <source>
        <dbReference type="EMBL" id="QOR93865.1"/>
    </source>
</evidence>
<dbReference type="PANTHER" id="PTHR42967:SF1">
    <property type="entry name" value="MBL FOLD METALLO-HYDROLASE"/>
    <property type="match status" value="1"/>
</dbReference>
<dbReference type="GeneID" id="59454598"/>
<dbReference type="PANTHER" id="PTHR42967">
    <property type="entry name" value="METAL DEPENDENT HYDROLASE"/>
    <property type="match status" value="1"/>
</dbReference>
<organism evidence="1 2">
    <name type="scientific">Thermosphaera chiliense</name>
    <dbReference type="NCBI Taxonomy" id="3402707"/>
    <lineage>
        <taxon>Archaea</taxon>
        <taxon>Thermoproteota</taxon>
        <taxon>Thermoprotei</taxon>
        <taxon>Desulfurococcales</taxon>
        <taxon>Desulfurococcaceae</taxon>
        <taxon>Thermosphaera</taxon>
    </lineage>
</organism>